<dbReference type="FunFam" id="1.10.10.10:FF:000001">
    <property type="entry name" value="LysR family transcriptional regulator"/>
    <property type="match status" value="1"/>
</dbReference>
<organism evidence="6 7">
    <name type="scientific">Rugamonas rivuli</name>
    <dbReference type="NCBI Taxonomy" id="2743358"/>
    <lineage>
        <taxon>Bacteria</taxon>
        <taxon>Pseudomonadati</taxon>
        <taxon>Pseudomonadota</taxon>
        <taxon>Betaproteobacteria</taxon>
        <taxon>Burkholderiales</taxon>
        <taxon>Oxalobacteraceae</taxon>
        <taxon>Telluria group</taxon>
        <taxon>Rugamonas</taxon>
    </lineage>
</organism>
<dbReference type="Proteomes" id="UP000444318">
    <property type="component" value="Unassembled WGS sequence"/>
</dbReference>
<dbReference type="GO" id="GO:0003700">
    <property type="term" value="F:DNA-binding transcription factor activity"/>
    <property type="evidence" value="ECO:0007669"/>
    <property type="project" value="InterPro"/>
</dbReference>
<dbReference type="PANTHER" id="PTHR30346:SF17">
    <property type="entry name" value="LYSR FAMILY TRANSCRIPTIONAL REGULATOR"/>
    <property type="match status" value="1"/>
</dbReference>
<comment type="caution">
    <text evidence="6">The sequence shown here is derived from an EMBL/GenBank/DDBJ whole genome shotgun (WGS) entry which is preliminary data.</text>
</comment>
<dbReference type="GO" id="GO:0003677">
    <property type="term" value="F:DNA binding"/>
    <property type="evidence" value="ECO:0007669"/>
    <property type="project" value="UniProtKB-KW"/>
</dbReference>
<dbReference type="InterPro" id="IPR036390">
    <property type="entry name" value="WH_DNA-bd_sf"/>
</dbReference>
<keyword evidence="4" id="KW-0804">Transcription</keyword>
<dbReference type="Pfam" id="PF00126">
    <property type="entry name" value="HTH_1"/>
    <property type="match status" value="1"/>
</dbReference>
<dbReference type="SUPFAM" id="SSF46785">
    <property type="entry name" value="Winged helix' DNA-binding domain"/>
    <property type="match status" value="1"/>
</dbReference>
<accession>A0A843S444</accession>
<keyword evidence="2" id="KW-0805">Transcription regulation</keyword>
<gene>
    <name evidence="6" type="ORF">GEV01_05890</name>
</gene>
<dbReference type="AlphaFoldDB" id="A0A843S444"/>
<evidence type="ECO:0000313" key="7">
    <source>
        <dbReference type="Proteomes" id="UP000444318"/>
    </source>
</evidence>
<dbReference type="InterPro" id="IPR000847">
    <property type="entry name" value="LysR_HTH_N"/>
</dbReference>
<keyword evidence="3" id="KW-0238">DNA-binding</keyword>
<dbReference type="EMBL" id="WHUF01000002">
    <property type="protein sequence ID" value="MQA19045.1"/>
    <property type="molecule type" value="Genomic_DNA"/>
</dbReference>
<proteinExistence type="inferred from homology"/>
<evidence type="ECO:0000256" key="4">
    <source>
        <dbReference type="ARBA" id="ARBA00023163"/>
    </source>
</evidence>
<evidence type="ECO:0000256" key="1">
    <source>
        <dbReference type="ARBA" id="ARBA00009437"/>
    </source>
</evidence>
<name>A0A843S444_9BURK</name>
<dbReference type="Pfam" id="PF03466">
    <property type="entry name" value="LysR_substrate"/>
    <property type="match status" value="1"/>
</dbReference>
<dbReference type="RefSeq" id="WP_152802583.1">
    <property type="nucleotide sequence ID" value="NZ_WHUF01000002.1"/>
</dbReference>
<dbReference type="PRINTS" id="PR00039">
    <property type="entry name" value="HTHLYSR"/>
</dbReference>
<reference evidence="6 7" key="1">
    <citation type="submission" date="2019-10" db="EMBL/GenBank/DDBJ databases">
        <title>Two novel species isolated from a subtropical stream in China.</title>
        <authorList>
            <person name="Lu H."/>
        </authorList>
    </citation>
    <scope>NUCLEOTIDE SEQUENCE [LARGE SCALE GENOMIC DNA]</scope>
    <source>
        <strain evidence="6 7">FT103W</strain>
    </source>
</reference>
<dbReference type="InterPro" id="IPR005119">
    <property type="entry name" value="LysR_subst-bd"/>
</dbReference>
<keyword evidence="7" id="KW-1185">Reference proteome</keyword>
<dbReference type="CDD" id="cd08414">
    <property type="entry name" value="PBP2_LTTR_aromatics_like"/>
    <property type="match status" value="1"/>
</dbReference>
<dbReference type="Gene3D" id="1.10.10.10">
    <property type="entry name" value="Winged helix-like DNA-binding domain superfamily/Winged helix DNA-binding domain"/>
    <property type="match status" value="1"/>
</dbReference>
<dbReference type="PROSITE" id="PS50931">
    <property type="entry name" value="HTH_LYSR"/>
    <property type="match status" value="1"/>
</dbReference>
<dbReference type="Gene3D" id="3.40.190.10">
    <property type="entry name" value="Periplasmic binding protein-like II"/>
    <property type="match status" value="2"/>
</dbReference>
<feature type="domain" description="HTH lysR-type" evidence="5">
    <location>
        <begin position="4"/>
        <end position="61"/>
    </location>
</feature>
<sequence>MRKLDTHALEIFVAVAQCLNFRQAAEQLHMTQPPLSRAVRQLEERLGVRLFERDTQHVALTPAATELLPRALRILALLEQAEQALQTRQPATRLRLGMTSSMESDLFRAFTDGVTATLDGAPLDTVFDASPRLVARLRARRLDAAIIALPTKTFDLPVLQLGKQPTLVALASRHPLAKRRSLSLADLQDQPVYWFERARQPAFFDHSHAVFRRHGFAPRFLLEPHDHHVLLSDVAAGKGMALLPASFAAISRSGVSYRKLKEGDELAAGLGLIVADGHPATALLRRLATETLG</sequence>
<dbReference type="PANTHER" id="PTHR30346">
    <property type="entry name" value="TRANSCRIPTIONAL DUAL REGULATOR HCAR-RELATED"/>
    <property type="match status" value="1"/>
</dbReference>
<comment type="similarity">
    <text evidence="1">Belongs to the LysR transcriptional regulatory family.</text>
</comment>
<evidence type="ECO:0000313" key="6">
    <source>
        <dbReference type="EMBL" id="MQA19045.1"/>
    </source>
</evidence>
<dbReference type="InterPro" id="IPR036388">
    <property type="entry name" value="WH-like_DNA-bd_sf"/>
</dbReference>
<evidence type="ECO:0000259" key="5">
    <source>
        <dbReference type="PROSITE" id="PS50931"/>
    </source>
</evidence>
<evidence type="ECO:0000256" key="2">
    <source>
        <dbReference type="ARBA" id="ARBA00023015"/>
    </source>
</evidence>
<protein>
    <submittedName>
        <fullName evidence="6">LysR family transcriptional regulator</fullName>
    </submittedName>
</protein>
<dbReference type="SUPFAM" id="SSF53850">
    <property type="entry name" value="Periplasmic binding protein-like II"/>
    <property type="match status" value="1"/>
</dbReference>
<dbReference type="GO" id="GO:0032993">
    <property type="term" value="C:protein-DNA complex"/>
    <property type="evidence" value="ECO:0007669"/>
    <property type="project" value="TreeGrafter"/>
</dbReference>
<evidence type="ECO:0000256" key="3">
    <source>
        <dbReference type="ARBA" id="ARBA00023125"/>
    </source>
</evidence>